<evidence type="ECO:0000313" key="4">
    <source>
        <dbReference type="Proteomes" id="UP000184278"/>
    </source>
</evidence>
<reference evidence="4" key="1">
    <citation type="submission" date="2016-11" db="EMBL/GenBank/DDBJ databases">
        <authorList>
            <person name="Varghese N."/>
            <person name="Submissions S."/>
        </authorList>
    </citation>
    <scope>NUCLEOTIDE SEQUENCE [LARGE SCALE GENOMIC DNA]</scope>
    <source>
        <strain evidence="4">DSM 3071</strain>
    </source>
</reference>
<feature type="chain" id="PRO_5039274978" evidence="2">
    <location>
        <begin position="19"/>
        <end position="588"/>
    </location>
</feature>
<dbReference type="PROSITE" id="PS51257">
    <property type="entry name" value="PROKAR_LIPOPROTEIN"/>
    <property type="match status" value="1"/>
</dbReference>
<accession>A0A1M5Z3H3</accession>
<dbReference type="OrthoDB" id="1996800at2"/>
<dbReference type="GeneID" id="89508782"/>
<dbReference type="Proteomes" id="UP000184278">
    <property type="component" value="Unassembled WGS sequence"/>
</dbReference>
<feature type="compositionally biased region" description="Acidic residues" evidence="1">
    <location>
        <begin position="47"/>
        <end position="59"/>
    </location>
</feature>
<gene>
    <name evidence="3" type="ORF">SAMN02745229_01957</name>
</gene>
<organism evidence="3 4">
    <name type="scientific">Butyrivibrio fibrisolvens DSM 3071</name>
    <dbReference type="NCBI Taxonomy" id="1121131"/>
    <lineage>
        <taxon>Bacteria</taxon>
        <taxon>Bacillati</taxon>
        <taxon>Bacillota</taxon>
        <taxon>Clostridia</taxon>
        <taxon>Lachnospirales</taxon>
        <taxon>Lachnospiraceae</taxon>
        <taxon>Butyrivibrio</taxon>
    </lineage>
</organism>
<proteinExistence type="predicted"/>
<evidence type="ECO:0000313" key="3">
    <source>
        <dbReference type="EMBL" id="SHI18658.1"/>
    </source>
</evidence>
<protein>
    <submittedName>
        <fullName evidence="3">Uncharacterized protein</fullName>
    </submittedName>
</protein>
<keyword evidence="2" id="KW-0732">Signal</keyword>
<name>A0A1M5Z3H3_BUTFI</name>
<feature type="region of interest" description="Disordered" evidence="1">
    <location>
        <begin position="20"/>
        <end position="61"/>
    </location>
</feature>
<dbReference type="EMBL" id="FQXK01000015">
    <property type="protein sequence ID" value="SHI18658.1"/>
    <property type="molecule type" value="Genomic_DNA"/>
</dbReference>
<feature type="signal peptide" evidence="2">
    <location>
        <begin position="1"/>
        <end position="18"/>
    </location>
</feature>
<dbReference type="RefSeq" id="WP_073387357.1">
    <property type="nucleotide sequence ID" value="NZ_FQXK01000015.1"/>
</dbReference>
<evidence type="ECO:0000256" key="1">
    <source>
        <dbReference type="SAM" id="MobiDB-lite"/>
    </source>
</evidence>
<keyword evidence="4" id="KW-1185">Reference proteome</keyword>
<sequence>MKKRLVALLLISATIMSACSDKDNKDDNSQANKPNEAVTESGKTDNSESDSSSDDESDAEYASQVQTLYDNRQTWEFADGCYKIPGGDTIDFDEYGYAVTDLDNDGNIEIFASGFAGSGRFSTSLVYEYDDEKGVIMWDTSNLAYDDSEPDFITKILTNDPKLDGKLLLAGFESEDNDGLYLAADYEVYGATGGKTSYLKLSVNDNAITSELISSETTEYTTVKYADEDGNDVSFDSFTGLIRMAFYNCDESFKSSNIFKEVTLDIIQDSYDSIADETSLHLEELIPENSASELNETVSDNIEITVNDSLLDYSDIDEESRQLYRDFLEGKATAIYKDPESDTSENKIFKSALKQGNSYSFDELKEVYLNENDYSEYVKTTCTYIDCGLDGEYELFVQNEYSMYCFTKYVLKNIDGELYICFTGDSREHKWNEMLENGYYSYTWNIDGLNHWGSCYYIDANGDCHYLYSQGFGGCSRSYGDETLIVSLPDDVYGEFDEIGNIEYSTYSFSDSYSAPHYMYDLILFDPDGEEIERNDESEDLYNRVEELYEACSNTIVSEEEAEESMRNARQAVGLTDEIYEAEVGYYE</sequence>
<evidence type="ECO:0000256" key="2">
    <source>
        <dbReference type="SAM" id="SignalP"/>
    </source>
</evidence>
<dbReference type="AlphaFoldDB" id="A0A1M5Z3H3"/>
<dbReference type="STRING" id="1121131.SAMN02745229_01957"/>